<dbReference type="InterPro" id="IPR052520">
    <property type="entry name" value="ATL_DNA_repair"/>
</dbReference>
<dbReference type="RefSeq" id="XP_062793069.1">
    <property type="nucleotide sequence ID" value="XM_062937018.1"/>
</dbReference>
<gene>
    <name evidence="3" type="ORF">IL334_005305</name>
</gene>
<name>A0ABZ1D4R8_9TREE</name>
<accession>A0ABZ1D4R8</accession>
<dbReference type="Gene3D" id="1.10.10.10">
    <property type="entry name" value="Winged helix-like DNA-binding domain superfamily/Winged helix DNA-binding domain"/>
    <property type="match status" value="1"/>
</dbReference>
<evidence type="ECO:0000313" key="4">
    <source>
        <dbReference type="Proteomes" id="UP001329825"/>
    </source>
</evidence>
<dbReference type="EMBL" id="CP141887">
    <property type="protein sequence ID" value="WRT68329.1"/>
    <property type="molecule type" value="Genomic_DNA"/>
</dbReference>
<feature type="domain" description="Methylated-DNA-[protein]-cysteine S-methyltransferase DNA binding" evidence="2">
    <location>
        <begin position="8"/>
        <end position="89"/>
    </location>
</feature>
<dbReference type="SUPFAM" id="SSF46767">
    <property type="entry name" value="Methylated DNA-protein cysteine methyltransferase, C-terminal domain"/>
    <property type="match status" value="1"/>
</dbReference>
<protein>
    <recommendedName>
        <fullName evidence="2">Methylated-DNA-[protein]-cysteine S-methyltransferase DNA binding domain-containing protein</fullName>
    </recommendedName>
</protein>
<dbReference type="PANTHER" id="PTHR42942">
    <property type="entry name" value="6-O-METHYLGUANINE DNA METHYLTRANSFERASE"/>
    <property type="match status" value="1"/>
</dbReference>
<organism evidence="3 4">
    <name type="scientific">Kwoniella shivajii</name>
    <dbReference type="NCBI Taxonomy" id="564305"/>
    <lineage>
        <taxon>Eukaryota</taxon>
        <taxon>Fungi</taxon>
        <taxon>Dikarya</taxon>
        <taxon>Basidiomycota</taxon>
        <taxon>Agaricomycotina</taxon>
        <taxon>Tremellomycetes</taxon>
        <taxon>Tremellales</taxon>
        <taxon>Cryptococcaceae</taxon>
        <taxon>Kwoniella</taxon>
    </lineage>
</organism>
<evidence type="ECO:0000259" key="2">
    <source>
        <dbReference type="Pfam" id="PF01035"/>
    </source>
</evidence>
<keyword evidence="4" id="KW-1185">Reference proteome</keyword>
<sequence length="116" mass="12844">MSDIADLTAKTYEITRLIPYGKVTSYGHIAKLAGYPTYSRHVGNALKALPSNTDVPWQRVISSKGLISPRADLGLGVARQKDRLEQEGVEVETLMGGGEKVDLRRWGWFPESLDDL</sequence>
<dbReference type="InterPro" id="IPR014048">
    <property type="entry name" value="MethylDNA_cys_MeTrfase_DNA-bd"/>
</dbReference>
<proteinExistence type="predicted"/>
<keyword evidence="1" id="KW-0227">DNA damage</keyword>
<evidence type="ECO:0000313" key="3">
    <source>
        <dbReference type="EMBL" id="WRT68329.1"/>
    </source>
</evidence>
<dbReference type="Pfam" id="PF01035">
    <property type="entry name" value="DNA_binding_1"/>
    <property type="match status" value="1"/>
</dbReference>
<reference evidence="3 4" key="1">
    <citation type="submission" date="2024-01" db="EMBL/GenBank/DDBJ databases">
        <title>Comparative genomics of Cryptococcus and Kwoniella reveals pathogenesis evolution and contrasting modes of karyotype evolution via chromosome fusion or intercentromeric recombination.</title>
        <authorList>
            <person name="Coelho M.A."/>
            <person name="David-Palma M."/>
            <person name="Shea T."/>
            <person name="Bowers K."/>
            <person name="McGinley-Smith S."/>
            <person name="Mohammad A.W."/>
            <person name="Gnirke A."/>
            <person name="Yurkov A.M."/>
            <person name="Nowrousian M."/>
            <person name="Sun S."/>
            <person name="Cuomo C.A."/>
            <person name="Heitman J."/>
        </authorList>
    </citation>
    <scope>NUCLEOTIDE SEQUENCE [LARGE SCALE GENOMIC DNA]</scope>
    <source>
        <strain evidence="3">CBS 11374</strain>
    </source>
</reference>
<dbReference type="PANTHER" id="PTHR42942:SF1">
    <property type="entry name" value="ALKYLTRANSFERASE-LIKE PROTEIN 1"/>
    <property type="match status" value="1"/>
</dbReference>
<dbReference type="CDD" id="cd06445">
    <property type="entry name" value="ATase"/>
    <property type="match status" value="1"/>
</dbReference>
<evidence type="ECO:0000256" key="1">
    <source>
        <dbReference type="ARBA" id="ARBA00022763"/>
    </source>
</evidence>
<dbReference type="InterPro" id="IPR036217">
    <property type="entry name" value="MethylDNA_cys_MeTrfase_DNAb"/>
</dbReference>
<dbReference type="Proteomes" id="UP001329825">
    <property type="component" value="Chromosome 7"/>
</dbReference>
<dbReference type="InterPro" id="IPR036388">
    <property type="entry name" value="WH-like_DNA-bd_sf"/>
</dbReference>
<dbReference type="GeneID" id="87957436"/>